<feature type="region of interest" description="Disordered" evidence="3">
    <location>
        <begin position="197"/>
        <end position="218"/>
    </location>
</feature>
<evidence type="ECO:0000256" key="1">
    <source>
        <dbReference type="ARBA" id="ARBA00022441"/>
    </source>
</evidence>
<proteinExistence type="predicted"/>
<gene>
    <name evidence="4" type="ORF">BC938DRAFT_476733</name>
</gene>
<dbReference type="Proteomes" id="UP000274822">
    <property type="component" value="Unassembled WGS sequence"/>
</dbReference>
<dbReference type="SUPFAM" id="SSF117281">
    <property type="entry name" value="Kelch motif"/>
    <property type="match status" value="1"/>
</dbReference>
<dbReference type="Gene3D" id="2.120.10.80">
    <property type="entry name" value="Kelch-type beta propeller"/>
    <property type="match status" value="1"/>
</dbReference>
<sequence>MSDVPTFDTTLSTWTNVTAAGNIPASRRGHTAGFEVDVGVEFRFETARTLSCLVVATPVTVGTNNRNDVYSLDSTSMVWTYQNVNGNPPEPRKEHQSVLVGSLMLVLFGSNNKREGLNDVNALDTRTWTWLTTYDNSPSRLSTGAIAGIVVGVLRSGDLGSNQSSDQWLAATATVDDTVNDRTPVRCVATGRAATGRAATGRAATERAATGPGMDGGNGMDGVIEKGGKNYFHVPS</sequence>
<dbReference type="PANTHER" id="PTHR46093:SF18">
    <property type="entry name" value="FIBRONECTIN TYPE-III DOMAIN-CONTAINING PROTEIN"/>
    <property type="match status" value="1"/>
</dbReference>
<dbReference type="EMBL" id="RBNJ01024819">
    <property type="protein sequence ID" value="RUS16001.1"/>
    <property type="molecule type" value="Genomic_DNA"/>
</dbReference>
<feature type="compositionally biased region" description="Low complexity" evidence="3">
    <location>
        <begin position="197"/>
        <end position="212"/>
    </location>
</feature>
<evidence type="ECO:0000256" key="3">
    <source>
        <dbReference type="SAM" id="MobiDB-lite"/>
    </source>
</evidence>
<comment type="caution">
    <text evidence="4">The sequence shown here is derived from an EMBL/GenBank/DDBJ whole genome shotgun (WGS) entry which is preliminary data.</text>
</comment>
<evidence type="ECO:0000256" key="2">
    <source>
        <dbReference type="ARBA" id="ARBA00022737"/>
    </source>
</evidence>
<dbReference type="AlphaFoldDB" id="A0A433PEP4"/>
<name>A0A433PEP4_9FUNG</name>
<keyword evidence="1" id="KW-0880">Kelch repeat</keyword>
<keyword evidence="5" id="KW-1185">Reference proteome</keyword>
<reference evidence="4 5" key="1">
    <citation type="journal article" date="2018" name="New Phytol.">
        <title>Phylogenomics of Endogonaceae and evolution of mycorrhizas within Mucoromycota.</title>
        <authorList>
            <person name="Chang Y."/>
            <person name="Desiro A."/>
            <person name="Na H."/>
            <person name="Sandor L."/>
            <person name="Lipzen A."/>
            <person name="Clum A."/>
            <person name="Barry K."/>
            <person name="Grigoriev I.V."/>
            <person name="Martin F.M."/>
            <person name="Stajich J.E."/>
            <person name="Smith M.E."/>
            <person name="Bonito G."/>
            <person name="Spatafora J.W."/>
        </authorList>
    </citation>
    <scope>NUCLEOTIDE SEQUENCE [LARGE SCALE GENOMIC DNA]</scope>
    <source>
        <strain evidence="4 5">AD002</strain>
    </source>
</reference>
<dbReference type="Pfam" id="PF24681">
    <property type="entry name" value="Kelch_KLHDC2_KLHL20_DRC7"/>
    <property type="match status" value="1"/>
</dbReference>
<protein>
    <submittedName>
        <fullName evidence="4">Uncharacterized protein</fullName>
    </submittedName>
</protein>
<dbReference type="InterPro" id="IPR015915">
    <property type="entry name" value="Kelch-typ_b-propeller"/>
</dbReference>
<accession>A0A433PEP4</accession>
<evidence type="ECO:0000313" key="4">
    <source>
        <dbReference type="EMBL" id="RUS16001.1"/>
    </source>
</evidence>
<feature type="non-terminal residue" evidence="4">
    <location>
        <position position="236"/>
    </location>
</feature>
<organism evidence="4 5">
    <name type="scientific">Jimgerdemannia flammicorona</name>
    <dbReference type="NCBI Taxonomy" id="994334"/>
    <lineage>
        <taxon>Eukaryota</taxon>
        <taxon>Fungi</taxon>
        <taxon>Fungi incertae sedis</taxon>
        <taxon>Mucoromycota</taxon>
        <taxon>Mucoromycotina</taxon>
        <taxon>Endogonomycetes</taxon>
        <taxon>Endogonales</taxon>
        <taxon>Endogonaceae</taxon>
        <taxon>Jimgerdemannia</taxon>
    </lineage>
</organism>
<dbReference type="PANTHER" id="PTHR46093">
    <property type="entry name" value="ACYL-COA-BINDING DOMAIN-CONTAINING PROTEIN 5"/>
    <property type="match status" value="1"/>
</dbReference>
<keyword evidence="2" id="KW-0677">Repeat</keyword>
<evidence type="ECO:0000313" key="5">
    <source>
        <dbReference type="Proteomes" id="UP000274822"/>
    </source>
</evidence>